<accession>A0AAD5V7Q4</accession>
<dbReference type="InterPro" id="IPR029063">
    <property type="entry name" value="SAM-dependent_MTases_sf"/>
</dbReference>
<keyword evidence="2" id="KW-0489">Methyltransferase</keyword>
<organism evidence="4 5">
    <name type="scientific">Meripilus lineatus</name>
    <dbReference type="NCBI Taxonomy" id="2056292"/>
    <lineage>
        <taxon>Eukaryota</taxon>
        <taxon>Fungi</taxon>
        <taxon>Dikarya</taxon>
        <taxon>Basidiomycota</taxon>
        <taxon>Agaricomycotina</taxon>
        <taxon>Agaricomycetes</taxon>
        <taxon>Polyporales</taxon>
        <taxon>Meripilaceae</taxon>
        <taxon>Meripilus</taxon>
    </lineage>
</organism>
<dbReference type="GO" id="GO:0032259">
    <property type="term" value="P:methylation"/>
    <property type="evidence" value="ECO:0007669"/>
    <property type="project" value="UniProtKB-KW"/>
</dbReference>
<evidence type="ECO:0000256" key="3">
    <source>
        <dbReference type="ARBA" id="ARBA00022679"/>
    </source>
</evidence>
<dbReference type="Proteomes" id="UP001212997">
    <property type="component" value="Unassembled WGS sequence"/>
</dbReference>
<comment type="caution">
    <text evidence="4">The sequence shown here is derived from an EMBL/GenBank/DDBJ whole genome shotgun (WGS) entry which is preliminary data.</text>
</comment>
<sequence>MAPPEYHLESFWDERFGKENHFEWLGDGQQTILPVLRDTLNTHAPSSNQQKTEQEDIPRLLHIGAGTSTLSDDIINIYREKFGNVKEATVLNTDFSKTAIERGNMVEEARGSRAVRWERADMLAWEDVKVLVKGSKDDDDVELFKIVVEKSTSDAISCAEDIVLQPLKPSTSSIFPLLQSYLARQPHLNFSIQPMKLLSLHLAAVVAPNGVWLALSYSQERFQFLAEQEGKETQSEICPSLYWRVEGVRGVDAPSGQEAAGVYTPRIQHYVYVLRRTEIRIDLAL</sequence>
<dbReference type="PANTHER" id="PTHR12176">
    <property type="entry name" value="SAM-DEPENDENT METHYLTRANSFERASE SUPERFAMILY PROTEIN"/>
    <property type="match status" value="1"/>
</dbReference>
<dbReference type="EMBL" id="JANAWD010000072">
    <property type="protein sequence ID" value="KAJ3488209.1"/>
    <property type="molecule type" value="Genomic_DNA"/>
</dbReference>
<comment type="similarity">
    <text evidence="1">Belongs to the methyltransferase superfamily.</text>
</comment>
<dbReference type="GO" id="GO:0008168">
    <property type="term" value="F:methyltransferase activity"/>
    <property type="evidence" value="ECO:0007669"/>
    <property type="project" value="UniProtKB-KW"/>
</dbReference>
<evidence type="ECO:0000313" key="4">
    <source>
        <dbReference type="EMBL" id="KAJ3488209.1"/>
    </source>
</evidence>
<dbReference type="Gene3D" id="3.40.50.150">
    <property type="entry name" value="Vaccinia Virus protein VP39"/>
    <property type="match status" value="1"/>
</dbReference>
<name>A0AAD5V7Q4_9APHY</name>
<keyword evidence="3" id="KW-0808">Transferase</keyword>
<protein>
    <submittedName>
        <fullName evidence="4">Uncharacterized protein</fullName>
    </submittedName>
</protein>
<keyword evidence="5" id="KW-1185">Reference proteome</keyword>
<dbReference type="InterPro" id="IPR051419">
    <property type="entry name" value="Lys/N-term_MeTrsfase_sf"/>
</dbReference>
<gene>
    <name evidence="4" type="ORF">NLI96_g3027</name>
</gene>
<dbReference type="AlphaFoldDB" id="A0AAD5V7Q4"/>
<reference evidence="4" key="1">
    <citation type="submission" date="2022-07" db="EMBL/GenBank/DDBJ databases">
        <title>Genome Sequence of Physisporinus lineatus.</title>
        <authorList>
            <person name="Buettner E."/>
        </authorList>
    </citation>
    <scope>NUCLEOTIDE SEQUENCE</scope>
    <source>
        <strain evidence="4">VT162</strain>
    </source>
</reference>
<dbReference type="PANTHER" id="PTHR12176:SF84">
    <property type="entry name" value="METHYLTRANSFERASE DOMAIN-CONTAINING PROTEIN"/>
    <property type="match status" value="1"/>
</dbReference>
<evidence type="ECO:0000256" key="1">
    <source>
        <dbReference type="ARBA" id="ARBA00008361"/>
    </source>
</evidence>
<evidence type="ECO:0000313" key="5">
    <source>
        <dbReference type="Proteomes" id="UP001212997"/>
    </source>
</evidence>
<evidence type="ECO:0000256" key="2">
    <source>
        <dbReference type="ARBA" id="ARBA00022603"/>
    </source>
</evidence>
<proteinExistence type="inferred from homology"/>